<proteinExistence type="predicted"/>
<organism evidence="1 2">
    <name type="scientific">Puccinia graminis f. sp. tritici</name>
    <dbReference type="NCBI Taxonomy" id="56615"/>
    <lineage>
        <taxon>Eukaryota</taxon>
        <taxon>Fungi</taxon>
        <taxon>Dikarya</taxon>
        <taxon>Basidiomycota</taxon>
        <taxon>Pucciniomycotina</taxon>
        <taxon>Pucciniomycetes</taxon>
        <taxon>Pucciniales</taxon>
        <taxon>Pucciniaceae</taxon>
        <taxon>Puccinia</taxon>
    </lineage>
</organism>
<reference evidence="1 2" key="1">
    <citation type="submission" date="2019-05" db="EMBL/GenBank/DDBJ databases">
        <title>Emergence of the Ug99 lineage of the wheat stem rust pathogen through somatic hybridization.</title>
        <authorList>
            <person name="Li F."/>
            <person name="Upadhyaya N.M."/>
            <person name="Sperschneider J."/>
            <person name="Matny O."/>
            <person name="Nguyen-Phuc H."/>
            <person name="Mago R."/>
            <person name="Raley C."/>
            <person name="Miller M.E."/>
            <person name="Silverstein K.A.T."/>
            <person name="Henningsen E."/>
            <person name="Hirsch C.D."/>
            <person name="Visser B."/>
            <person name="Pretorius Z.A."/>
            <person name="Steffenson B.J."/>
            <person name="Schwessinger B."/>
            <person name="Dodds P.N."/>
            <person name="Figueroa M."/>
        </authorList>
    </citation>
    <scope>NUCLEOTIDE SEQUENCE [LARGE SCALE GENOMIC DNA]</scope>
    <source>
        <strain evidence="1">21-0</strain>
    </source>
</reference>
<sequence length="52" mass="5973">MLSLSLTAGVIRAISKPRLFHLGRLPRSLIPLFFDSLVHWVDNERQQHAHPT</sequence>
<comment type="caution">
    <text evidence="1">The sequence shown here is derived from an EMBL/GenBank/DDBJ whole genome shotgun (WGS) entry which is preliminary data.</text>
</comment>
<evidence type="ECO:0000313" key="2">
    <source>
        <dbReference type="Proteomes" id="UP000324748"/>
    </source>
</evidence>
<name>A0A5B0LQX1_PUCGR</name>
<evidence type="ECO:0000313" key="1">
    <source>
        <dbReference type="EMBL" id="KAA1066243.1"/>
    </source>
</evidence>
<gene>
    <name evidence="1" type="ORF">PGT21_026138</name>
</gene>
<dbReference type="Proteomes" id="UP000324748">
    <property type="component" value="Unassembled WGS sequence"/>
</dbReference>
<accession>A0A5B0LQX1</accession>
<dbReference type="EMBL" id="VSWC01000196">
    <property type="protein sequence ID" value="KAA1066243.1"/>
    <property type="molecule type" value="Genomic_DNA"/>
</dbReference>
<protein>
    <submittedName>
        <fullName evidence="1">Uncharacterized protein</fullName>
    </submittedName>
</protein>
<keyword evidence="2" id="KW-1185">Reference proteome</keyword>
<dbReference type="AlphaFoldDB" id="A0A5B0LQX1"/>